<evidence type="ECO:0000313" key="2">
    <source>
        <dbReference type="Proteomes" id="UP001302812"/>
    </source>
</evidence>
<protein>
    <submittedName>
        <fullName evidence="1">Uncharacterized protein</fullName>
    </submittedName>
</protein>
<dbReference type="Proteomes" id="UP001302812">
    <property type="component" value="Unassembled WGS sequence"/>
</dbReference>
<evidence type="ECO:0000313" key="1">
    <source>
        <dbReference type="EMBL" id="KAK4111054.1"/>
    </source>
</evidence>
<dbReference type="RefSeq" id="XP_064668624.1">
    <property type="nucleotide sequence ID" value="XM_064817861.1"/>
</dbReference>
<reference evidence="1" key="2">
    <citation type="submission" date="2023-05" db="EMBL/GenBank/DDBJ databases">
        <authorList>
            <consortium name="Lawrence Berkeley National Laboratory"/>
            <person name="Steindorff A."/>
            <person name="Hensen N."/>
            <person name="Bonometti L."/>
            <person name="Westerberg I."/>
            <person name="Brannstrom I.O."/>
            <person name="Guillou S."/>
            <person name="Cros-Aarteil S."/>
            <person name="Calhoun S."/>
            <person name="Haridas S."/>
            <person name="Kuo A."/>
            <person name="Mondo S."/>
            <person name="Pangilinan J."/>
            <person name="Riley R."/>
            <person name="Labutti K."/>
            <person name="Andreopoulos B."/>
            <person name="Lipzen A."/>
            <person name="Chen C."/>
            <person name="Yanf M."/>
            <person name="Daum C."/>
            <person name="Ng V."/>
            <person name="Clum A."/>
            <person name="Ohm R."/>
            <person name="Martin F."/>
            <person name="Silar P."/>
            <person name="Natvig D."/>
            <person name="Lalanne C."/>
            <person name="Gautier V."/>
            <person name="Ament-Velasquez S.L."/>
            <person name="Kruys A."/>
            <person name="Hutchinson M.I."/>
            <person name="Powell A.J."/>
            <person name="Barry K."/>
            <person name="Miller A.N."/>
            <person name="Grigoriev I.V."/>
            <person name="Debuchy R."/>
            <person name="Gladieux P."/>
            <person name="Thoren M.H."/>
            <person name="Johannesson H."/>
        </authorList>
    </citation>
    <scope>NUCLEOTIDE SEQUENCE</scope>
    <source>
        <strain evidence="1">CBS 508.74</strain>
    </source>
</reference>
<comment type="caution">
    <text evidence="1">The sequence shown here is derived from an EMBL/GenBank/DDBJ whole genome shotgun (WGS) entry which is preliminary data.</text>
</comment>
<accession>A0AAN6QIY0</accession>
<organism evidence="1 2">
    <name type="scientific">Canariomyces notabilis</name>
    <dbReference type="NCBI Taxonomy" id="2074819"/>
    <lineage>
        <taxon>Eukaryota</taxon>
        <taxon>Fungi</taxon>
        <taxon>Dikarya</taxon>
        <taxon>Ascomycota</taxon>
        <taxon>Pezizomycotina</taxon>
        <taxon>Sordariomycetes</taxon>
        <taxon>Sordariomycetidae</taxon>
        <taxon>Sordariales</taxon>
        <taxon>Chaetomiaceae</taxon>
        <taxon>Canariomyces</taxon>
    </lineage>
</organism>
<dbReference type="AlphaFoldDB" id="A0AAN6QIY0"/>
<proteinExistence type="predicted"/>
<gene>
    <name evidence="1" type="ORF">N656DRAFT_799356</name>
</gene>
<reference evidence="1" key="1">
    <citation type="journal article" date="2023" name="Mol. Phylogenet. Evol.">
        <title>Genome-scale phylogeny and comparative genomics of the fungal order Sordariales.</title>
        <authorList>
            <person name="Hensen N."/>
            <person name="Bonometti L."/>
            <person name="Westerberg I."/>
            <person name="Brannstrom I.O."/>
            <person name="Guillou S."/>
            <person name="Cros-Aarteil S."/>
            <person name="Calhoun S."/>
            <person name="Haridas S."/>
            <person name="Kuo A."/>
            <person name="Mondo S."/>
            <person name="Pangilinan J."/>
            <person name="Riley R."/>
            <person name="LaButti K."/>
            <person name="Andreopoulos B."/>
            <person name="Lipzen A."/>
            <person name="Chen C."/>
            <person name="Yan M."/>
            <person name="Daum C."/>
            <person name="Ng V."/>
            <person name="Clum A."/>
            <person name="Steindorff A."/>
            <person name="Ohm R.A."/>
            <person name="Martin F."/>
            <person name="Silar P."/>
            <person name="Natvig D.O."/>
            <person name="Lalanne C."/>
            <person name="Gautier V."/>
            <person name="Ament-Velasquez S.L."/>
            <person name="Kruys A."/>
            <person name="Hutchinson M.I."/>
            <person name="Powell A.J."/>
            <person name="Barry K."/>
            <person name="Miller A.N."/>
            <person name="Grigoriev I.V."/>
            <person name="Debuchy R."/>
            <person name="Gladieux P."/>
            <person name="Hiltunen Thoren M."/>
            <person name="Johannesson H."/>
        </authorList>
    </citation>
    <scope>NUCLEOTIDE SEQUENCE</scope>
    <source>
        <strain evidence="1">CBS 508.74</strain>
    </source>
</reference>
<keyword evidence="2" id="KW-1185">Reference proteome</keyword>
<sequence>MSQRTNTSPKYSEERQSLETASYSLDRYLKSNDGVTERLLKGFNIADVASRVKSVSDEVRVLAEEISQSSGSSS</sequence>
<dbReference type="GeneID" id="89941986"/>
<dbReference type="EMBL" id="MU853347">
    <property type="protein sequence ID" value="KAK4111054.1"/>
    <property type="molecule type" value="Genomic_DNA"/>
</dbReference>
<name>A0AAN6QIY0_9PEZI</name>